<gene>
    <name evidence="1" type="ORF">O1611_g5901</name>
</gene>
<evidence type="ECO:0000313" key="1">
    <source>
        <dbReference type="EMBL" id="KAJ8127735.1"/>
    </source>
</evidence>
<dbReference type="Proteomes" id="UP001153332">
    <property type="component" value="Unassembled WGS sequence"/>
</dbReference>
<accession>A0ACC2JK11</accession>
<organism evidence="1 2">
    <name type="scientific">Lasiodiplodia mahajangana</name>
    <dbReference type="NCBI Taxonomy" id="1108764"/>
    <lineage>
        <taxon>Eukaryota</taxon>
        <taxon>Fungi</taxon>
        <taxon>Dikarya</taxon>
        <taxon>Ascomycota</taxon>
        <taxon>Pezizomycotina</taxon>
        <taxon>Dothideomycetes</taxon>
        <taxon>Dothideomycetes incertae sedis</taxon>
        <taxon>Botryosphaeriales</taxon>
        <taxon>Botryosphaeriaceae</taxon>
        <taxon>Lasiodiplodia</taxon>
    </lineage>
</organism>
<dbReference type="EMBL" id="JAPUUL010001317">
    <property type="protein sequence ID" value="KAJ8127735.1"/>
    <property type="molecule type" value="Genomic_DNA"/>
</dbReference>
<keyword evidence="2" id="KW-1185">Reference proteome</keyword>
<name>A0ACC2JK11_9PEZI</name>
<protein>
    <submittedName>
        <fullName evidence="1">Uncharacterized protein</fullName>
    </submittedName>
</protein>
<evidence type="ECO:0000313" key="2">
    <source>
        <dbReference type="Proteomes" id="UP001153332"/>
    </source>
</evidence>
<sequence>MFTDIWDSVDDFIYYMQQDGVGIGEPIPGTINYNPPPTASRYTLAELDAMGAGVLPITHGLYRSSPFGTEMYLGSDSGSDSWGSVSAITITDYDRETLPLYKEYKPPLCPTPAPLPPFTGQSSYDSYLDDCFDLDFNPFGPGNATVGTSRYLEEEEEELLEVLIEEPEPEGERKHRRSLHIRSQFVYRLQSLKHKFPSRNKKLIAEDNPKRAPQKCDPKPIRKTRKLASRLERLIPPKCVAKGATRFITLLGQHQMPPFY</sequence>
<reference evidence="1" key="1">
    <citation type="submission" date="2022-12" db="EMBL/GenBank/DDBJ databases">
        <title>Genome Sequence of Lasiodiplodia mahajangana.</title>
        <authorList>
            <person name="Buettner E."/>
        </authorList>
    </citation>
    <scope>NUCLEOTIDE SEQUENCE</scope>
    <source>
        <strain evidence="1">VT137</strain>
    </source>
</reference>
<comment type="caution">
    <text evidence="1">The sequence shown here is derived from an EMBL/GenBank/DDBJ whole genome shotgun (WGS) entry which is preliminary data.</text>
</comment>
<proteinExistence type="predicted"/>